<dbReference type="InterPro" id="IPR011251">
    <property type="entry name" value="Luciferase-like_dom"/>
</dbReference>
<dbReference type="OrthoDB" id="8320141at2"/>
<organism evidence="8 9">
    <name type="scientific">Acrocarpospora macrocephala</name>
    <dbReference type="NCBI Taxonomy" id="150177"/>
    <lineage>
        <taxon>Bacteria</taxon>
        <taxon>Bacillati</taxon>
        <taxon>Actinomycetota</taxon>
        <taxon>Actinomycetes</taxon>
        <taxon>Streptosporangiales</taxon>
        <taxon>Streptosporangiaceae</taxon>
        <taxon>Acrocarpospora</taxon>
    </lineage>
</organism>
<keyword evidence="4 8" id="KW-0503">Monooxygenase</keyword>
<evidence type="ECO:0000256" key="1">
    <source>
        <dbReference type="ARBA" id="ARBA00022630"/>
    </source>
</evidence>
<name>A0A5M3WJ83_9ACTN</name>
<dbReference type="InterPro" id="IPR051260">
    <property type="entry name" value="Diverse_substr_monoxygenases"/>
</dbReference>
<feature type="binding site" evidence="6">
    <location>
        <position position="229"/>
    </location>
    <ligand>
        <name>FMN</name>
        <dbReference type="ChEBI" id="CHEBI:58210"/>
    </ligand>
</feature>
<dbReference type="GO" id="GO:0016705">
    <property type="term" value="F:oxidoreductase activity, acting on paired donors, with incorporation or reduction of molecular oxygen"/>
    <property type="evidence" value="ECO:0007669"/>
    <property type="project" value="InterPro"/>
</dbReference>
<accession>A0A5M3WJ83</accession>
<sequence length="448" mass="49573">MSARKMHLAAYVFVPSSHFVGMWQHPFTQTNFTDRALYENLARTLEQGRFDLAFMPDQLGIPGTYEDSFRSVLTRGARGVIHFDPTLVLQAMAGVTNRLGLAGTLSTTFYPPYHLARLLGSLDLLSGGRAAWNIVTTADPAAAANFGHTEMPGHDERYEIADEVLEATSALWSSWDPDAMVMDRERGVFIEPDKVHRVDYQGQYVQVRGPLTLPPSPQGRPVFMQAGASDRGRDFAARWAEVVFLIQNNPDDMRAVRADIRARAEKLGRDPDGLKFLPAVQVILGETAGVARERQRAMEAMVDPALAIGLFSELVKADLSSLPPEMNYRDALQETAYQGTAARGSAQMVLKAIDRDDLSLAEAATLYSTSHFSPQLVGSPVDVADRLQEMFESEACDGFVITPIHLPGSFEEFVRGVIPELQRRSLFRTEYEGSTLRDVLNLGPLRRA</sequence>
<dbReference type="Gene3D" id="3.20.20.30">
    <property type="entry name" value="Luciferase-like domain"/>
    <property type="match status" value="1"/>
</dbReference>
<feature type="binding site" evidence="6">
    <location>
        <position position="158"/>
    </location>
    <ligand>
        <name>FMN</name>
        <dbReference type="ChEBI" id="CHEBI:58210"/>
    </ligand>
</feature>
<reference evidence="8 9" key="1">
    <citation type="submission" date="2019-10" db="EMBL/GenBank/DDBJ databases">
        <title>Whole genome shotgun sequence of Acrocarpospora macrocephala NBRC 16266.</title>
        <authorList>
            <person name="Ichikawa N."/>
            <person name="Kimura A."/>
            <person name="Kitahashi Y."/>
            <person name="Komaki H."/>
            <person name="Oguchi A."/>
        </authorList>
    </citation>
    <scope>NUCLEOTIDE SEQUENCE [LARGE SCALE GENOMIC DNA]</scope>
    <source>
        <strain evidence="8 9">NBRC 16266</strain>
    </source>
</reference>
<dbReference type="InterPro" id="IPR016215">
    <property type="entry name" value="NTA_MOA"/>
</dbReference>
<dbReference type="Pfam" id="PF00296">
    <property type="entry name" value="Bac_luciferase"/>
    <property type="match status" value="1"/>
</dbReference>
<evidence type="ECO:0000313" key="9">
    <source>
        <dbReference type="Proteomes" id="UP000331127"/>
    </source>
</evidence>
<evidence type="ECO:0000256" key="6">
    <source>
        <dbReference type="PIRSR" id="PIRSR000337-1"/>
    </source>
</evidence>
<gene>
    <name evidence="8" type="ORF">Amac_006780</name>
</gene>
<proteinExistence type="inferred from homology"/>
<dbReference type="PIRSF" id="PIRSF000337">
    <property type="entry name" value="NTA_MOA"/>
    <property type="match status" value="1"/>
</dbReference>
<dbReference type="NCBIfam" id="TIGR03860">
    <property type="entry name" value="FMN_nitrolo"/>
    <property type="match status" value="1"/>
</dbReference>
<keyword evidence="2 6" id="KW-0288">FMN</keyword>
<dbReference type="CDD" id="cd01095">
    <property type="entry name" value="Nitrilotriacetate_monoxgenase"/>
    <property type="match status" value="1"/>
</dbReference>
<evidence type="ECO:0000256" key="2">
    <source>
        <dbReference type="ARBA" id="ARBA00022643"/>
    </source>
</evidence>
<evidence type="ECO:0000256" key="5">
    <source>
        <dbReference type="ARBA" id="ARBA00033748"/>
    </source>
</evidence>
<dbReference type="PANTHER" id="PTHR30011">
    <property type="entry name" value="ALKANESULFONATE MONOOXYGENASE-RELATED"/>
    <property type="match status" value="1"/>
</dbReference>
<dbReference type="PANTHER" id="PTHR30011:SF16">
    <property type="entry name" value="C2H2 FINGER DOMAIN TRANSCRIPTION FACTOR (EUROFUNG)-RELATED"/>
    <property type="match status" value="1"/>
</dbReference>
<protein>
    <submittedName>
        <fullName evidence="8">Monooxygenase</fullName>
    </submittedName>
</protein>
<feature type="binding site" evidence="6">
    <location>
        <position position="57"/>
    </location>
    <ligand>
        <name>FMN</name>
        <dbReference type="ChEBI" id="CHEBI:58210"/>
    </ligand>
</feature>
<keyword evidence="1 6" id="KW-0285">Flavoprotein</keyword>
<evidence type="ECO:0000256" key="3">
    <source>
        <dbReference type="ARBA" id="ARBA00023002"/>
    </source>
</evidence>
<feature type="binding site" evidence="6">
    <location>
        <position position="154"/>
    </location>
    <ligand>
        <name>FMN</name>
        <dbReference type="ChEBI" id="CHEBI:58210"/>
    </ligand>
</feature>
<feature type="binding site" evidence="6">
    <location>
        <position position="104"/>
    </location>
    <ligand>
        <name>FMN</name>
        <dbReference type="ChEBI" id="CHEBI:58210"/>
    </ligand>
</feature>
<keyword evidence="3" id="KW-0560">Oxidoreductase</keyword>
<dbReference type="RefSeq" id="WP_155352806.1">
    <property type="nucleotide sequence ID" value="NZ_BAAAHL010000077.1"/>
</dbReference>
<dbReference type="Proteomes" id="UP000331127">
    <property type="component" value="Unassembled WGS sequence"/>
</dbReference>
<dbReference type="InterPro" id="IPR036661">
    <property type="entry name" value="Luciferase-like_sf"/>
</dbReference>
<keyword evidence="9" id="KW-1185">Reference proteome</keyword>
<comment type="caution">
    <text evidence="8">The sequence shown here is derived from an EMBL/GenBank/DDBJ whole genome shotgun (WGS) entry which is preliminary data.</text>
</comment>
<dbReference type="AlphaFoldDB" id="A0A5M3WJ83"/>
<evidence type="ECO:0000259" key="7">
    <source>
        <dbReference type="Pfam" id="PF00296"/>
    </source>
</evidence>
<comment type="similarity">
    <text evidence="5">Belongs to the NtaA/SnaA/DszA monooxygenase family.</text>
</comment>
<evidence type="ECO:0000256" key="4">
    <source>
        <dbReference type="ARBA" id="ARBA00023033"/>
    </source>
</evidence>
<dbReference type="SUPFAM" id="SSF51679">
    <property type="entry name" value="Bacterial luciferase-like"/>
    <property type="match status" value="1"/>
</dbReference>
<dbReference type="GO" id="GO:0004497">
    <property type="term" value="F:monooxygenase activity"/>
    <property type="evidence" value="ECO:0007669"/>
    <property type="project" value="UniProtKB-KW"/>
</dbReference>
<feature type="domain" description="Luciferase-like" evidence="7">
    <location>
        <begin position="40"/>
        <end position="392"/>
    </location>
</feature>
<evidence type="ECO:0000313" key="8">
    <source>
        <dbReference type="EMBL" id="GES07083.1"/>
    </source>
</evidence>
<dbReference type="EMBL" id="BLAE01000005">
    <property type="protein sequence ID" value="GES07083.1"/>
    <property type="molecule type" value="Genomic_DNA"/>
</dbReference>